<feature type="domain" description="FAD-binding" evidence="4">
    <location>
        <begin position="6"/>
        <end position="345"/>
    </location>
</feature>
<dbReference type="PANTHER" id="PTHR43004">
    <property type="entry name" value="TRK SYSTEM POTASSIUM UPTAKE PROTEIN"/>
    <property type="match status" value="1"/>
</dbReference>
<keyword evidence="2" id="KW-0274">FAD</keyword>
<dbReference type="Proteomes" id="UP000005953">
    <property type="component" value="Unassembled WGS sequence"/>
</dbReference>
<reference evidence="5 6" key="1">
    <citation type="submission" date="2006-02" db="EMBL/GenBank/DDBJ databases">
        <authorList>
            <person name="Pinhassi J."/>
            <person name="Pedros-Alio C."/>
            <person name="Ferriera S."/>
            <person name="Johnson J."/>
            <person name="Kravitz S."/>
            <person name="Halpern A."/>
            <person name="Remington K."/>
            <person name="Beeson K."/>
            <person name="Tran B."/>
            <person name="Rogers Y.-H."/>
            <person name="Friedman R."/>
            <person name="Venter J.C."/>
        </authorList>
    </citation>
    <scope>NUCLEOTIDE SEQUENCE [LARGE SCALE GENOMIC DNA]</scope>
    <source>
        <strain evidence="5 6">MED297</strain>
    </source>
</reference>
<dbReference type="Gene3D" id="3.50.50.60">
    <property type="entry name" value="FAD/NAD(P)-binding domain"/>
    <property type="match status" value="1"/>
</dbReference>
<organism evidence="5 6">
    <name type="scientific">Reinekea blandensis MED297</name>
    <dbReference type="NCBI Taxonomy" id="314283"/>
    <lineage>
        <taxon>Bacteria</taxon>
        <taxon>Pseudomonadati</taxon>
        <taxon>Pseudomonadota</taxon>
        <taxon>Gammaproteobacteria</taxon>
        <taxon>Oceanospirillales</taxon>
        <taxon>Saccharospirillaceae</taxon>
        <taxon>Reinekea</taxon>
    </lineage>
</organism>
<dbReference type="NCBIfam" id="TIGR02360">
    <property type="entry name" value="pbenz_hydroxyl"/>
    <property type="match status" value="1"/>
</dbReference>
<gene>
    <name evidence="5" type="ORF">MED297_02865</name>
</gene>
<dbReference type="PANTHER" id="PTHR43004:SF3">
    <property type="entry name" value="P-HYDROXYBENZOATE HYDROXYLASE"/>
    <property type="match status" value="1"/>
</dbReference>
<dbReference type="AlphaFoldDB" id="A4BGW5"/>
<evidence type="ECO:0000256" key="3">
    <source>
        <dbReference type="NCBIfam" id="TIGR02360"/>
    </source>
</evidence>
<sequence>MSKPMKTQVAIVGGGPSGMLLSLLLAKEGIESIVIERSSRDHVLSRIRAGVLEWTSVELLRRAGVGERMDREGHVHAGTRVAWRGADHMLIDSQKWAGKPFMAYGQTYVTEDLYAAVDSIDGLVLDECDDVVLNELLDNPYVTFKRQGEEYRVDAQFIAGCDGYHGVSRQSIPDTVLKTFEKVYPFGWLGVMSETPPLEDLWYVQHERGFALASQRSPMLSRYYVQCPITDKVEDWSDERFWDELITRFPPDIAAQITTGPSIEKSIAPLRSFVSEPMRYGHLFLAGDAAHIVPPTGAKGLNLAMSDVYYLWRALTLKLQTGSDELIDRYSATALDRVWKTERFSWWMTSLLHVFPEHSAFDHRTQAAELDSIEASEHAQAWLAEQYAGFPIEDWG</sequence>
<evidence type="ECO:0000256" key="2">
    <source>
        <dbReference type="ARBA" id="ARBA00022827"/>
    </source>
</evidence>
<proteinExistence type="predicted"/>
<keyword evidence="5" id="KW-0560">Oxidoreductase</keyword>
<keyword evidence="6" id="KW-1185">Reference proteome</keyword>
<dbReference type="EMBL" id="AAOE01000018">
    <property type="protein sequence ID" value="EAR08611.1"/>
    <property type="molecule type" value="Genomic_DNA"/>
</dbReference>
<evidence type="ECO:0000259" key="4">
    <source>
        <dbReference type="Pfam" id="PF01494"/>
    </source>
</evidence>
<keyword evidence="5" id="KW-0503">Monooxygenase</keyword>
<comment type="caution">
    <text evidence="5">The sequence shown here is derived from an EMBL/GenBank/DDBJ whole genome shotgun (WGS) entry which is preliminary data.</text>
</comment>
<dbReference type="InterPro" id="IPR002938">
    <property type="entry name" value="FAD-bd"/>
</dbReference>
<dbReference type="HOGENOM" id="CLU_057691_0_0_6"/>
<accession>A4BGW5</accession>
<dbReference type="InterPro" id="IPR036188">
    <property type="entry name" value="FAD/NAD-bd_sf"/>
</dbReference>
<keyword evidence="1" id="KW-0285">Flavoprotein</keyword>
<dbReference type="InterPro" id="IPR012733">
    <property type="entry name" value="HB_mOase"/>
</dbReference>
<dbReference type="PRINTS" id="PR00420">
    <property type="entry name" value="RNGMNOXGNASE"/>
</dbReference>
<name>A4BGW5_9GAMM</name>
<dbReference type="Gene3D" id="3.30.9.10">
    <property type="entry name" value="D-Amino Acid Oxidase, subunit A, domain 2"/>
    <property type="match status" value="1"/>
</dbReference>
<protein>
    <recommendedName>
        <fullName evidence="3">4-hydroxybenzoate 3-monooxygenase</fullName>
        <ecNumber evidence="3">1.14.13.2</ecNumber>
    </recommendedName>
</protein>
<dbReference type="NCBIfam" id="NF006091">
    <property type="entry name" value="PRK08243.1"/>
    <property type="match status" value="1"/>
</dbReference>
<dbReference type="GO" id="GO:0018659">
    <property type="term" value="F:4-hydroxybenzoate 3-monooxygenase activity"/>
    <property type="evidence" value="ECO:0007669"/>
    <property type="project" value="UniProtKB-UniRule"/>
</dbReference>
<dbReference type="Pfam" id="PF01494">
    <property type="entry name" value="FAD_binding_3"/>
    <property type="match status" value="1"/>
</dbReference>
<dbReference type="EC" id="1.14.13.2" evidence="3"/>
<dbReference type="SUPFAM" id="SSF54373">
    <property type="entry name" value="FAD-linked reductases, C-terminal domain"/>
    <property type="match status" value="1"/>
</dbReference>
<dbReference type="InterPro" id="IPR050641">
    <property type="entry name" value="RIFMO-like"/>
</dbReference>
<dbReference type="GO" id="GO:0071949">
    <property type="term" value="F:FAD binding"/>
    <property type="evidence" value="ECO:0007669"/>
    <property type="project" value="InterPro"/>
</dbReference>
<evidence type="ECO:0000256" key="1">
    <source>
        <dbReference type="ARBA" id="ARBA00022630"/>
    </source>
</evidence>
<dbReference type="STRING" id="314283.MED297_02865"/>
<evidence type="ECO:0000313" key="6">
    <source>
        <dbReference type="Proteomes" id="UP000005953"/>
    </source>
</evidence>
<evidence type="ECO:0000313" key="5">
    <source>
        <dbReference type="EMBL" id="EAR08611.1"/>
    </source>
</evidence>
<dbReference type="SUPFAM" id="SSF51905">
    <property type="entry name" value="FAD/NAD(P)-binding domain"/>
    <property type="match status" value="1"/>
</dbReference>
<dbReference type="RefSeq" id="WP_008047203.1">
    <property type="nucleotide sequence ID" value="NZ_CH724153.1"/>
</dbReference>
<dbReference type="GO" id="GO:0043639">
    <property type="term" value="P:benzoate catabolic process"/>
    <property type="evidence" value="ECO:0007669"/>
    <property type="project" value="InterPro"/>
</dbReference>